<feature type="repeat" description="RCC1" evidence="1">
    <location>
        <begin position="309"/>
        <end position="356"/>
    </location>
</feature>
<dbReference type="Proteomes" id="UP000241890">
    <property type="component" value="Unassembled WGS sequence"/>
</dbReference>
<dbReference type="InterPro" id="IPR000408">
    <property type="entry name" value="Reg_chr_condens"/>
</dbReference>
<evidence type="ECO:0000256" key="2">
    <source>
        <dbReference type="SAM" id="Coils"/>
    </source>
</evidence>
<reference evidence="3 4" key="1">
    <citation type="submission" date="2017-12" db="EMBL/GenBank/DDBJ databases">
        <title>Sequencing, de novo assembly and annotation of complete genome of a new Thraustochytrid species, strain FCC1311.</title>
        <authorList>
            <person name="Sedici K."/>
            <person name="Godart F."/>
            <person name="Aiese Cigliano R."/>
            <person name="Sanseverino W."/>
            <person name="Barakat M."/>
            <person name="Ortet P."/>
            <person name="Marechal E."/>
            <person name="Cagnac O."/>
            <person name="Amato A."/>
        </authorList>
    </citation>
    <scope>NUCLEOTIDE SEQUENCE [LARGE SCALE GENOMIC DNA]</scope>
</reference>
<organism evidence="3 4">
    <name type="scientific">Hondaea fermentalgiana</name>
    <dbReference type="NCBI Taxonomy" id="2315210"/>
    <lineage>
        <taxon>Eukaryota</taxon>
        <taxon>Sar</taxon>
        <taxon>Stramenopiles</taxon>
        <taxon>Bigyra</taxon>
        <taxon>Labyrinthulomycetes</taxon>
        <taxon>Thraustochytrida</taxon>
        <taxon>Thraustochytriidae</taxon>
        <taxon>Hondaea</taxon>
    </lineage>
</organism>
<dbReference type="PROSITE" id="PS50012">
    <property type="entry name" value="RCC1_3"/>
    <property type="match status" value="1"/>
</dbReference>
<dbReference type="Pfam" id="PF13540">
    <property type="entry name" value="RCC1_2"/>
    <property type="match status" value="1"/>
</dbReference>
<feature type="coiled-coil region" evidence="2">
    <location>
        <begin position="463"/>
        <end position="500"/>
    </location>
</feature>
<dbReference type="InterPro" id="IPR009091">
    <property type="entry name" value="RCC1/BLIP-II"/>
</dbReference>
<keyword evidence="2" id="KW-0175">Coiled coil</keyword>
<dbReference type="AlphaFoldDB" id="A0A2R5GXU0"/>
<comment type="caution">
    <text evidence="3">The sequence shown here is derived from an EMBL/GenBank/DDBJ whole genome shotgun (WGS) entry which is preliminary data.</text>
</comment>
<dbReference type="Gene3D" id="2.130.10.30">
    <property type="entry name" value="Regulator of chromosome condensation 1/beta-lactamase-inhibitor protein II"/>
    <property type="match status" value="1"/>
</dbReference>
<evidence type="ECO:0000313" key="4">
    <source>
        <dbReference type="Proteomes" id="UP000241890"/>
    </source>
</evidence>
<protein>
    <submittedName>
        <fullName evidence="3">RCC1 and BTB domain-containing protein 2</fullName>
    </submittedName>
</protein>
<keyword evidence="4" id="KW-1185">Reference proteome</keyword>
<dbReference type="SUPFAM" id="SSF50985">
    <property type="entry name" value="RCC1/BLIP-II"/>
    <property type="match status" value="1"/>
</dbReference>
<sequence>MLPLVDHDGLCAVTGLRRGLADPSKGFGSDEIGNYPDELITLLPSSSQAAPASSPWTIQGVEPEAGTRLGFQLVSIVGRFPDISEEDLDLVQISFGDKRQRPLRYSPSRILCHSIPVPQNVPHLTISVSFDGGFSFTDQDAIFAYNDASIIHVGQTGSHVMHWGMAADVVNLREEADTTAALRFLNSADPIRGSGAAISAAQSSETAGVEVVMIPPEHGALDAETPENKDEHLLRANPTSVFTTDNVNPQGDEDGTNVPAWFFDQRTDSMDAARVACLRDMVFPRYQQVVRVAAGANHFCAITDDLNGAQLYTWGSNSHGQLGLGADVGDFVYTPKLVIVGDVSNGTARSQLGEVLDMHVQMYQTYIQDVERAMDLGAAQAETSSAEDVVWIKLRGLLRTVEEAKSDLDRRVEDVTQRQLVLRALARTNMLNKGTTMKAYRHANGEVTRQRFKESLRWTEQRGEKLTAEIAALDEQADILLEQQETLQEQEEILVDLMDDWQRTSLPVSSSSSQALSDDLDTLLQLASDLQACQIANLVRHGSSGATANSSLGLTTGAATVSPNWGRRLSRASARAQTQPGPQQSLDGALFAKTNRERIFASPEQLVSESSLTAASTDAFEGESSQSAALVLTAPMRVCNVESPFVDYNNIQ</sequence>
<evidence type="ECO:0000256" key="1">
    <source>
        <dbReference type="PROSITE-ProRule" id="PRU00235"/>
    </source>
</evidence>
<gene>
    <name evidence="3" type="ORF">FCC1311_097462</name>
</gene>
<evidence type="ECO:0000313" key="3">
    <source>
        <dbReference type="EMBL" id="GBG33523.1"/>
    </source>
</evidence>
<dbReference type="EMBL" id="BEYU01000160">
    <property type="protein sequence ID" value="GBG33523.1"/>
    <property type="molecule type" value="Genomic_DNA"/>
</dbReference>
<dbReference type="InParanoid" id="A0A2R5GXU0"/>
<name>A0A2R5GXU0_9STRA</name>
<proteinExistence type="predicted"/>
<accession>A0A2R5GXU0</accession>
<dbReference type="CDD" id="cd00603">
    <property type="entry name" value="IPT_PCSR"/>
    <property type="match status" value="1"/>
</dbReference>